<dbReference type="EC" id="2.7.1.-" evidence="3"/>
<organism evidence="3 4">
    <name type="scientific">Vibrio ishigakensis</name>
    <dbReference type="NCBI Taxonomy" id="1481914"/>
    <lineage>
        <taxon>Bacteria</taxon>
        <taxon>Pseudomonadati</taxon>
        <taxon>Pseudomonadota</taxon>
        <taxon>Gammaproteobacteria</taxon>
        <taxon>Vibrionales</taxon>
        <taxon>Vibrionaceae</taxon>
        <taxon>Vibrio</taxon>
    </lineage>
</organism>
<keyword evidence="2" id="KW-1133">Transmembrane helix</keyword>
<dbReference type="GO" id="GO:0015771">
    <property type="term" value="P:trehalose transport"/>
    <property type="evidence" value="ECO:0007669"/>
    <property type="project" value="TreeGrafter"/>
</dbReference>
<dbReference type="EMBL" id="BBRZ01000001">
    <property type="protein sequence ID" value="GAM54013.1"/>
    <property type="molecule type" value="Genomic_DNA"/>
</dbReference>
<dbReference type="PANTHER" id="PTHR30175">
    <property type="entry name" value="PHOSPHOTRANSFERASE SYSTEM TRANSPORT PROTEIN"/>
    <property type="match status" value="1"/>
</dbReference>
<comment type="caution">
    <text evidence="3">The sequence shown here is derived from an EMBL/GenBank/DDBJ whole genome shotgun (WGS) entry which is preliminary data.</text>
</comment>
<keyword evidence="3" id="KW-0808">Transferase</keyword>
<evidence type="ECO:0000313" key="4">
    <source>
        <dbReference type="Proteomes" id="UP000031671"/>
    </source>
</evidence>
<feature type="transmembrane region" description="Helical" evidence="2">
    <location>
        <begin position="20"/>
        <end position="44"/>
    </location>
</feature>
<keyword evidence="2" id="KW-0472">Membrane</keyword>
<feature type="transmembrane region" description="Helical" evidence="2">
    <location>
        <begin position="64"/>
        <end position="87"/>
    </location>
</feature>
<evidence type="ECO:0000256" key="2">
    <source>
        <dbReference type="SAM" id="Phobius"/>
    </source>
</evidence>
<keyword evidence="2" id="KW-0812">Transmembrane</keyword>
<reference evidence="3 4" key="2">
    <citation type="submission" date="2015-01" db="EMBL/GenBank/DDBJ databases">
        <authorList>
            <consortium name="NBRP consortium"/>
            <person name="Sawabe T."/>
            <person name="Meirelles P."/>
            <person name="Feng G."/>
            <person name="Sayaka M."/>
            <person name="Hattori M."/>
            <person name="Ohkuma M."/>
        </authorList>
    </citation>
    <scope>NUCLEOTIDE SEQUENCE [LARGE SCALE GENOMIC DNA]</scope>
    <source>
        <strain evidence="4">JCM 19231</strain>
    </source>
</reference>
<feature type="region of interest" description="Disordered" evidence="1">
    <location>
        <begin position="91"/>
        <end position="125"/>
    </location>
</feature>
<sequence length="125" mass="13318">MAGISEPALYGVLVRLKRPLIATLITGFIVGGLAGYAGIASHSMAAPSLFTSVQFIDVNDPMSLVWVLGLMALSVVLSFVLTLMLGFDDIPNEEEDDMNKSHKKEADKKEEPKLTEAPVAAKATA</sequence>
<dbReference type="PANTHER" id="PTHR30175:SF1">
    <property type="entry name" value="PTS SYSTEM ARBUTIN-, CELLOBIOSE-, AND SALICIN-SPECIFIC EIIBC COMPONENT-RELATED"/>
    <property type="match status" value="1"/>
</dbReference>
<evidence type="ECO:0000313" key="3">
    <source>
        <dbReference type="EMBL" id="GAM54013.1"/>
    </source>
</evidence>
<dbReference type="Proteomes" id="UP000031671">
    <property type="component" value="Unassembled WGS sequence"/>
</dbReference>
<dbReference type="GO" id="GO:0090589">
    <property type="term" value="F:protein-phosphocysteine-trehalose phosphotransferase system transporter activity"/>
    <property type="evidence" value="ECO:0007669"/>
    <property type="project" value="TreeGrafter"/>
</dbReference>
<accession>A0A0B8NS95</accession>
<dbReference type="GO" id="GO:0005886">
    <property type="term" value="C:plasma membrane"/>
    <property type="evidence" value="ECO:0007669"/>
    <property type="project" value="TreeGrafter"/>
</dbReference>
<dbReference type="InterPro" id="IPR050558">
    <property type="entry name" value="PTS_Sugar-Specific_Components"/>
</dbReference>
<reference evidence="3 4" key="1">
    <citation type="submission" date="2015-01" db="EMBL/GenBank/DDBJ databases">
        <title>Vibrio sp. C1 JCM 19231 whole genome shotgun sequence.</title>
        <authorList>
            <person name="Sawabe T."/>
            <person name="Meirelles P."/>
            <person name="Feng G."/>
            <person name="Sayaka M."/>
            <person name="Hattori M."/>
            <person name="Ohkuma M."/>
        </authorList>
    </citation>
    <scope>NUCLEOTIDE SEQUENCE [LARGE SCALE GENOMIC DNA]</scope>
    <source>
        <strain evidence="4">JCM 19231</strain>
    </source>
</reference>
<name>A0A0B8NS95_9VIBR</name>
<gene>
    <name evidence="3" type="ORF">JCM19231_3533</name>
</gene>
<keyword evidence="4" id="KW-1185">Reference proteome</keyword>
<feature type="compositionally biased region" description="Basic and acidic residues" evidence="1">
    <location>
        <begin position="98"/>
        <end position="114"/>
    </location>
</feature>
<dbReference type="AlphaFoldDB" id="A0A0B8NS95"/>
<evidence type="ECO:0000256" key="1">
    <source>
        <dbReference type="SAM" id="MobiDB-lite"/>
    </source>
</evidence>
<protein>
    <submittedName>
        <fullName evidence="3">PTS system, arbutin-/cellobiose-/salicin-specific IIBC component</fullName>
        <ecNumber evidence="3">2.7.1.-</ecNumber>
    </submittedName>
</protein>
<dbReference type="GO" id="GO:0009401">
    <property type="term" value="P:phosphoenolpyruvate-dependent sugar phosphotransferase system"/>
    <property type="evidence" value="ECO:0007669"/>
    <property type="project" value="TreeGrafter"/>
</dbReference>
<proteinExistence type="predicted"/>